<evidence type="ECO:0000313" key="3">
    <source>
        <dbReference type="EMBL" id="GHF30608.1"/>
    </source>
</evidence>
<reference evidence="3" key="2">
    <citation type="submission" date="2020-09" db="EMBL/GenBank/DDBJ databases">
        <authorList>
            <person name="Sun Q."/>
            <person name="Ohkuma M."/>
        </authorList>
    </citation>
    <scope>NUCLEOTIDE SEQUENCE</scope>
    <source>
        <strain evidence="3">JCM 4059</strain>
    </source>
</reference>
<feature type="region of interest" description="Disordered" evidence="1">
    <location>
        <begin position="220"/>
        <end position="274"/>
    </location>
</feature>
<keyword evidence="2" id="KW-1133">Transmembrane helix</keyword>
<evidence type="ECO:0000256" key="1">
    <source>
        <dbReference type="SAM" id="MobiDB-lite"/>
    </source>
</evidence>
<accession>A0A919AZ18</accession>
<gene>
    <name evidence="3" type="ORF">GCM10010218_09880</name>
</gene>
<comment type="caution">
    <text evidence="3">The sequence shown here is derived from an EMBL/GenBank/DDBJ whole genome shotgun (WGS) entry which is preliminary data.</text>
</comment>
<feature type="transmembrane region" description="Helical" evidence="2">
    <location>
        <begin position="196"/>
        <end position="216"/>
    </location>
</feature>
<keyword evidence="2" id="KW-0812">Transmembrane</keyword>
<keyword evidence="2" id="KW-0472">Membrane</keyword>
<organism evidence="3 4">
    <name type="scientific">Streptomyces mashuensis</name>
    <dbReference type="NCBI Taxonomy" id="33904"/>
    <lineage>
        <taxon>Bacteria</taxon>
        <taxon>Bacillati</taxon>
        <taxon>Actinomycetota</taxon>
        <taxon>Actinomycetes</taxon>
        <taxon>Kitasatosporales</taxon>
        <taxon>Streptomycetaceae</taxon>
        <taxon>Streptomyces</taxon>
    </lineage>
</organism>
<evidence type="ECO:0000256" key="2">
    <source>
        <dbReference type="SAM" id="Phobius"/>
    </source>
</evidence>
<protein>
    <submittedName>
        <fullName evidence="3">Uncharacterized protein</fullName>
    </submittedName>
</protein>
<sequence length="274" mass="29589">MARKASHELSGRPVSKGQIDDIVETLRQHFPSPSMREFSIGIGNNVYTESSLEKVTRSAGSPDIVRTFSIAAQNGKESFALEIHPDRIRMSADGEGYFADGLCGDVRRILDRRRSWASRHVPHRLRKSLRVALPLLAVADVSACLAWWQLGGWGWLVAGAQLAVVTGLLLWVAKSLSSYVLLDADARPPWSRTERIALFAAFVTLVGVVLGGVKMVRDQDSSPAAPAGHVTRGAGADPEEPAASHPSRGEPRHRLRLPGVCAPDAERSPGPGGR</sequence>
<dbReference type="RefSeq" id="WP_190128085.1">
    <property type="nucleotide sequence ID" value="NZ_BNBD01000001.1"/>
</dbReference>
<keyword evidence="4" id="KW-1185">Reference proteome</keyword>
<dbReference type="AlphaFoldDB" id="A0A919AZ18"/>
<evidence type="ECO:0000313" key="4">
    <source>
        <dbReference type="Proteomes" id="UP000638313"/>
    </source>
</evidence>
<feature type="transmembrane region" description="Helical" evidence="2">
    <location>
        <begin position="154"/>
        <end position="173"/>
    </location>
</feature>
<proteinExistence type="predicted"/>
<dbReference type="EMBL" id="BNBD01000001">
    <property type="protein sequence ID" value="GHF30608.1"/>
    <property type="molecule type" value="Genomic_DNA"/>
</dbReference>
<name>A0A919AZ18_9ACTN</name>
<dbReference type="Proteomes" id="UP000638313">
    <property type="component" value="Unassembled WGS sequence"/>
</dbReference>
<reference evidence="3" key="1">
    <citation type="journal article" date="2014" name="Int. J. Syst. Evol. Microbiol.">
        <title>Complete genome sequence of Corynebacterium casei LMG S-19264T (=DSM 44701T), isolated from a smear-ripened cheese.</title>
        <authorList>
            <consortium name="US DOE Joint Genome Institute (JGI-PGF)"/>
            <person name="Walter F."/>
            <person name="Albersmeier A."/>
            <person name="Kalinowski J."/>
            <person name="Ruckert C."/>
        </authorList>
    </citation>
    <scope>NUCLEOTIDE SEQUENCE</scope>
    <source>
        <strain evidence="3">JCM 4059</strain>
    </source>
</reference>